<reference evidence="8 9" key="1">
    <citation type="submission" date="2024-04" db="EMBL/GenBank/DDBJ databases">
        <title>Tritrichomonas musculus Genome.</title>
        <authorList>
            <person name="Alves-Ferreira E."/>
            <person name="Grigg M."/>
            <person name="Lorenzi H."/>
            <person name="Galac M."/>
        </authorList>
    </citation>
    <scope>NUCLEOTIDE SEQUENCE [LARGE SCALE GENOMIC DNA]</scope>
    <source>
        <strain evidence="8 9">EAF2021</strain>
    </source>
</reference>
<evidence type="ECO:0000256" key="3">
    <source>
        <dbReference type="ARBA" id="ARBA00023163"/>
    </source>
</evidence>
<comment type="caution">
    <text evidence="8">The sequence shown here is derived from an EMBL/GenBank/DDBJ whole genome shotgun (WGS) entry which is preliminary data.</text>
</comment>
<organism evidence="8 9">
    <name type="scientific">Tritrichomonas musculus</name>
    <dbReference type="NCBI Taxonomy" id="1915356"/>
    <lineage>
        <taxon>Eukaryota</taxon>
        <taxon>Metamonada</taxon>
        <taxon>Parabasalia</taxon>
        <taxon>Tritrichomonadida</taxon>
        <taxon>Tritrichomonadidae</taxon>
        <taxon>Tritrichomonas</taxon>
    </lineage>
</organism>
<evidence type="ECO:0000256" key="1">
    <source>
        <dbReference type="ARBA" id="ARBA00023015"/>
    </source>
</evidence>
<dbReference type="EMBL" id="JAPFFF010000004">
    <property type="protein sequence ID" value="KAK8892719.1"/>
    <property type="molecule type" value="Genomic_DNA"/>
</dbReference>
<dbReference type="InterPro" id="IPR009057">
    <property type="entry name" value="Homeodomain-like_sf"/>
</dbReference>
<dbReference type="PANTHER" id="PTHR46621:SF1">
    <property type="entry name" value="SNRNA-ACTIVATING PROTEIN COMPLEX SUBUNIT 4"/>
    <property type="match status" value="1"/>
</dbReference>
<dbReference type="InterPro" id="IPR017930">
    <property type="entry name" value="Myb_dom"/>
</dbReference>
<proteinExistence type="predicted"/>
<evidence type="ECO:0008006" key="10">
    <source>
        <dbReference type="Google" id="ProtNLM"/>
    </source>
</evidence>
<sequence length="263" mass="30900">MNQAITIPVNLSINKMSVPSPHSSLFHLNGNLFCIPSFTSMNYNNKLSSINPPCFNSNELINTMIINDKQKIGNLHYTQQNKQNNDILGEKTGNVKKSKQFFTTEEDDMLKKLVKHFGTKNWFTISLFMKDRSAKQCRDRYINYLTPGVFQGQWTKEEDKLLIKLYNEFGPKWSLIKSKMPNRSSNAIKNRWSYFLHRNYKSNQEEEENEEPDKKKDDNEVNSSSNKEEIKSFFENVADFDFEYQSNDVFNNWFSNCSDAEWI</sequence>
<dbReference type="SUPFAM" id="SSF46689">
    <property type="entry name" value="Homeodomain-like"/>
    <property type="match status" value="1"/>
</dbReference>
<dbReference type="InterPro" id="IPR051575">
    <property type="entry name" value="Myb-like_DNA-bd"/>
</dbReference>
<feature type="domain" description="HTH myb-type" evidence="7">
    <location>
        <begin position="94"/>
        <end position="149"/>
    </location>
</feature>
<feature type="domain" description="Myb-like" evidence="6">
    <location>
        <begin position="94"/>
        <end position="145"/>
    </location>
</feature>
<gene>
    <name evidence="8" type="ORF">M9Y10_029960</name>
</gene>
<keyword evidence="9" id="KW-1185">Reference proteome</keyword>
<dbReference type="PROSITE" id="PS51294">
    <property type="entry name" value="HTH_MYB"/>
    <property type="match status" value="2"/>
</dbReference>
<dbReference type="Pfam" id="PF00249">
    <property type="entry name" value="Myb_DNA-binding"/>
    <property type="match status" value="2"/>
</dbReference>
<dbReference type="Gene3D" id="1.10.10.60">
    <property type="entry name" value="Homeodomain-like"/>
    <property type="match status" value="2"/>
</dbReference>
<feature type="domain" description="Myb-like" evidence="6">
    <location>
        <begin position="146"/>
        <end position="196"/>
    </location>
</feature>
<dbReference type="PROSITE" id="PS50090">
    <property type="entry name" value="MYB_LIKE"/>
    <property type="match status" value="2"/>
</dbReference>
<feature type="domain" description="HTH myb-type" evidence="7">
    <location>
        <begin position="152"/>
        <end position="200"/>
    </location>
</feature>
<accession>A0ABR2KNI0</accession>
<evidence type="ECO:0000259" key="6">
    <source>
        <dbReference type="PROSITE" id="PS50090"/>
    </source>
</evidence>
<evidence type="ECO:0000256" key="4">
    <source>
        <dbReference type="ARBA" id="ARBA00023242"/>
    </source>
</evidence>
<evidence type="ECO:0000256" key="5">
    <source>
        <dbReference type="SAM" id="MobiDB-lite"/>
    </source>
</evidence>
<evidence type="ECO:0000313" key="9">
    <source>
        <dbReference type="Proteomes" id="UP001470230"/>
    </source>
</evidence>
<evidence type="ECO:0000256" key="2">
    <source>
        <dbReference type="ARBA" id="ARBA00023125"/>
    </source>
</evidence>
<dbReference type="CDD" id="cd00167">
    <property type="entry name" value="SANT"/>
    <property type="match status" value="2"/>
</dbReference>
<keyword evidence="1" id="KW-0805">Transcription regulation</keyword>
<keyword evidence="4" id="KW-0539">Nucleus</keyword>
<dbReference type="PANTHER" id="PTHR46621">
    <property type="entry name" value="SNRNA-ACTIVATING PROTEIN COMPLEX SUBUNIT 4"/>
    <property type="match status" value="1"/>
</dbReference>
<keyword evidence="3" id="KW-0804">Transcription</keyword>
<evidence type="ECO:0000259" key="7">
    <source>
        <dbReference type="PROSITE" id="PS51294"/>
    </source>
</evidence>
<dbReference type="Proteomes" id="UP001470230">
    <property type="component" value="Unassembled WGS sequence"/>
</dbReference>
<dbReference type="SMART" id="SM00717">
    <property type="entry name" value="SANT"/>
    <property type="match status" value="2"/>
</dbReference>
<dbReference type="InterPro" id="IPR001005">
    <property type="entry name" value="SANT/Myb"/>
</dbReference>
<protein>
    <recommendedName>
        <fullName evidence="10">Myb-like DNA-binding domain containing protein</fullName>
    </recommendedName>
</protein>
<feature type="region of interest" description="Disordered" evidence="5">
    <location>
        <begin position="203"/>
        <end position="227"/>
    </location>
</feature>
<keyword evidence="2" id="KW-0238">DNA-binding</keyword>
<evidence type="ECO:0000313" key="8">
    <source>
        <dbReference type="EMBL" id="KAK8892719.1"/>
    </source>
</evidence>
<name>A0ABR2KNI0_9EUKA</name>